<dbReference type="RefSeq" id="WP_139067598.1">
    <property type="nucleotide sequence ID" value="NZ_CP040812.1"/>
</dbReference>
<evidence type="ECO:0000313" key="3">
    <source>
        <dbReference type="Proteomes" id="UP000309016"/>
    </source>
</evidence>
<protein>
    <submittedName>
        <fullName evidence="2">Universal stress protein</fullName>
    </submittedName>
</protein>
<feature type="domain" description="UspA" evidence="1">
    <location>
        <begin position="4"/>
        <end position="108"/>
    </location>
</feature>
<name>A0A5B7X7E4_9FLAO</name>
<keyword evidence="3" id="KW-1185">Reference proteome</keyword>
<reference evidence="2 3" key="1">
    <citation type="submission" date="2019-06" db="EMBL/GenBank/DDBJ databases">
        <title>Complete genome sequence of Antarcticibacterium flavum KCTC 52984T from an Antarctic marine sediment.</title>
        <authorList>
            <person name="Lee Y.M."/>
            <person name="Shin S.C."/>
        </authorList>
    </citation>
    <scope>NUCLEOTIDE SEQUENCE [LARGE SCALE GENOMIC DNA]</scope>
    <source>
        <strain evidence="2 3">KCTC 52984</strain>
    </source>
</reference>
<dbReference type="Gene3D" id="3.40.50.12370">
    <property type="match status" value="1"/>
</dbReference>
<dbReference type="SUPFAM" id="SSF52402">
    <property type="entry name" value="Adenine nucleotide alpha hydrolases-like"/>
    <property type="match status" value="2"/>
</dbReference>
<dbReference type="AlphaFoldDB" id="A0A5B7X7E4"/>
<dbReference type="InterPro" id="IPR006016">
    <property type="entry name" value="UspA"/>
</dbReference>
<dbReference type="EMBL" id="CP040812">
    <property type="protein sequence ID" value="QCY71045.1"/>
    <property type="molecule type" value="Genomic_DNA"/>
</dbReference>
<gene>
    <name evidence="2" type="ORF">FHG64_17490</name>
</gene>
<accession>A0A5B7X7E4</accession>
<dbReference type="CDD" id="cd00293">
    <property type="entry name" value="USP-like"/>
    <property type="match status" value="1"/>
</dbReference>
<sequence>MENQILLITDFSKASWNALIYGMEIYKTTKAKFFILHCYKKELLKQDKKEQKIKSEIGLQRIMQGIGFRKENLPHEFETISSSKKVPDAVREIVGSFKIDLIILGSKGDFAGINYAYHNWVSEILQNLESCTTLVIPETSKFNPKEFNEMVFPTPFNNSYRSSELKTFIALARLTNSTIRVLEIQESNGTLNQKQLSNKENLRDLFQGVNFTFHTLTQTTISTGIRLFIQSRDSSMLSLYRRKQGFFSRLFNQSMEKDIEFDPSVPVLLIPEIPGAG</sequence>
<dbReference type="Pfam" id="PF00582">
    <property type="entry name" value="Usp"/>
    <property type="match status" value="1"/>
</dbReference>
<proteinExistence type="predicted"/>
<evidence type="ECO:0000259" key="1">
    <source>
        <dbReference type="Pfam" id="PF00582"/>
    </source>
</evidence>
<dbReference type="OrthoDB" id="9788959at2"/>
<organism evidence="2 3">
    <name type="scientific">Antarcticibacterium flavum</name>
    <dbReference type="NCBI Taxonomy" id="2058175"/>
    <lineage>
        <taxon>Bacteria</taxon>
        <taxon>Pseudomonadati</taxon>
        <taxon>Bacteroidota</taxon>
        <taxon>Flavobacteriia</taxon>
        <taxon>Flavobacteriales</taxon>
        <taxon>Flavobacteriaceae</taxon>
        <taxon>Antarcticibacterium</taxon>
    </lineage>
</organism>
<dbReference type="KEGG" id="afla:FHG64_17490"/>
<evidence type="ECO:0000313" key="2">
    <source>
        <dbReference type="EMBL" id="QCY71045.1"/>
    </source>
</evidence>
<dbReference type="Proteomes" id="UP000309016">
    <property type="component" value="Chromosome"/>
</dbReference>